<protein>
    <submittedName>
        <fullName evidence="1">Uncharacterized protein</fullName>
    </submittedName>
</protein>
<evidence type="ECO:0000313" key="1">
    <source>
        <dbReference type="EMBL" id="TFK74263.1"/>
    </source>
</evidence>
<keyword evidence="2" id="KW-1185">Reference proteome</keyword>
<accession>A0ACD3B841</accession>
<proteinExistence type="predicted"/>
<gene>
    <name evidence="1" type="ORF">BDN72DRAFT_875302</name>
</gene>
<sequence>MPTATQLEFEGLPGYSPRESLLNPRTEHVFSISQKNQKWASLYVLNYAKSSSPLPVLLQGLEMPCRVELDLPKSTQIRKVMATVQASVTSAEWQGINPIEDQSRESGKVFYTKKHVLWDSTIGQRPSSLQGHHSWSFSVGLPTQVSLSGKPTDFFSTPPGFAEPGVPVNIDYQIRVQIKQGWTSGSCLLGRFGYLPLDVAGPPSPLRTLVYQEGVGNLLGPDPDPEGWLVLPPVTTTGTLFSVRKAEIQVTLAIAKPLCYSLNTPIPLILALESNDTQALDVVSHPSMIHLHLARTLSFKRKPPATGDAARQGQTVELVTSAYFWPETPPGLRSGSTSGDSLNKRVLRGEVLVHRSLKPSFTFPRLTVQYELDLFSFEGPGFVPAIPSTSAKTLAPTPLIAQPIKVVACHPPGILARSFAPPGSPDLSTLVTSIPPDLIRVLY</sequence>
<organism evidence="1 2">
    <name type="scientific">Pluteus cervinus</name>
    <dbReference type="NCBI Taxonomy" id="181527"/>
    <lineage>
        <taxon>Eukaryota</taxon>
        <taxon>Fungi</taxon>
        <taxon>Dikarya</taxon>
        <taxon>Basidiomycota</taxon>
        <taxon>Agaricomycotina</taxon>
        <taxon>Agaricomycetes</taxon>
        <taxon>Agaricomycetidae</taxon>
        <taxon>Agaricales</taxon>
        <taxon>Pluteineae</taxon>
        <taxon>Pluteaceae</taxon>
        <taxon>Pluteus</taxon>
    </lineage>
</organism>
<dbReference type="Proteomes" id="UP000308600">
    <property type="component" value="Unassembled WGS sequence"/>
</dbReference>
<name>A0ACD3B841_9AGAR</name>
<evidence type="ECO:0000313" key="2">
    <source>
        <dbReference type="Proteomes" id="UP000308600"/>
    </source>
</evidence>
<dbReference type="EMBL" id="ML208269">
    <property type="protein sequence ID" value="TFK74263.1"/>
    <property type="molecule type" value="Genomic_DNA"/>
</dbReference>
<reference evidence="1 2" key="1">
    <citation type="journal article" date="2019" name="Nat. Ecol. Evol.">
        <title>Megaphylogeny resolves global patterns of mushroom evolution.</title>
        <authorList>
            <person name="Varga T."/>
            <person name="Krizsan K."/>
            <person name="Foldi C."/>
            <person name="Dima B."/>
            <person name="Sanchez-Garcia M."/>
            <person name="Sanchez-Ramirez S."/>
            <person name="Szollosi G.J."/>
            <person name="Szarkandi J.G."/>
            <person name="Papp V."/>
            <person name="Albert L."/>
            <person name="Andreopoulos W."/>
            <person name="Angelini C."/>
            <person name="Antonin V."/>
            <person name="Barry K.W."/>
            <person name="Bougher N.L."/>
            <person name="Buchanan P."/>
            <person name="Buyck B."/>
            <person name="Bense V."/>
            <person name="Catcheside P."/>
            <person name="Chovatia M."/>
            <person name="Cooper J."/>
            <person name="Damon W."/>
            <person name="Desjardin D."/>
            <person name="Finy P."/>
            <person name="Geml J."/>
            <person name="Haridas S."/>
            <person name="Hughes K."/>
            <person name="Justo A."/>
            <person name="Karasinski D."/>
            <person name="Kautmanova I."/>
            <person name="Kiss B."/>
            <person name="Kocsube S."/>
            <person name="Kotiranta H."/>
            <person name="LaButti K.M."/>
            <person name="Lechner B.E."/>
            <person name="Liimatainen K."/>
            <person name="Lipzen A."/>
            <person name="Lukacs Z."/>
            <person name="Mihaltcheva S."/>
            <person name="Morgado L.N."/>
            <person name="Niskanen T."/>
            <person name="Noordeloos M.E."/>
            <person name="Ohm R.A."/>
            <person name="Ortiz-Santana B."/>
            <person name="Ovrebo C."/>
            <person name="Racz N."/>
            <person name="Riley R."/>
            <person name="Savchenko A."/>
            <person name="Shiryaev A."/>
            <person name="Soop K."/>
            <person name="Spirin V."/>
            <person name="Szebenyi C."/>
            <person name="Tomsovsky M."/>
            <person name="Tulloss R.E."/>
            <person name="Uehling J."/>
            <person name="Grigoriev I.V."/>
            <person name="Vagvolgyi C."/>
            <person name="Papp T."/>
            <person name="Martin F.M."/>
            <person name="Miettinen O."/>
            <person name="Hibbett D.S."/>
            <person name="Nagy L.G."/>
        </authorList>
    </citation>
    <scope>NUCLEOTIDE SEQUENCE [LARGE SCALE GENOMIC DNA]</scope>
    <source>
        <strain evidence="1 2">NL-1719</strain>
    </source>
</reference>